<dbReference type="OrthoDB" id="8688993at2"/>
<dbReference type="Pfam" id="PF00126">
    <property type="entry name" value="HTH_1"/>
    <property type="match status" value="1"/>
</dbReference>
<dbReference type="Gene3D" id="3.40.190.10">
    <property type="entry name" value="Periplasmic binding protein-like II"/>
    <property type="match status" value="2"/>
</dbReference>
<dbReference type="CDD" id="cd08432">
    <property type="entry name" value="PBP2_GcdR_TrpI_HvrB_AmpR_like"/>
    <property type="match status" value="1"/>
</dbReference>
<dbReference type="SUPFAM" id="SSF46785">
    <property type="entry name" value="Winged helix' DNA-binding domain"/>
    <property type="match status" value="1"/>
</dbReference>
<accession>A0A6C2CCU4</accession>
<comment type="similarity">
    <text evidence="1">Belongs to the LysR transcriptional regulatory family.</text>
</comment>
<evidence type="ECO:0000313" key="6">
    <source>
        <dbReference type="EMBL" id="TYC51787.1"/>
    </source>
</evidence>
<dbReference type="AlphaFoldDB" id="A0A6C2CCU4"/>
<evidence type="ECO:0000256" key="1">
    <source>
        <dbReference type="ARBA" id="ARBA00009437"/>
    </source>
</evidence>
<dbReference type="FunFam" id="1.10.10.10:FF:000001">
    <property type="entry name" value="LysR family transcriptional regulator"/>
    <property type="match status" value="1"/>
</dbReference>
<dbReference type="EMBL" id="SDKK01000038">
    <property type="protein sequence ID" value="TYC51787.1"/>
    <property type="molecule type" value="Genomic_DNA"/>
</dbReference>
<dbReference type="GO" id="GO:0006351">
    <property type="term" value="P:DNA-templated transcription"/>
    <property type="evidence" value="ECO:0007669"/>
    <property type="project" value="TreeGrafter"/>
</dbReference>
<dbReference type="InterPro" id="IPR036388">
    <property type="entry name" value="WH-like_DNA-bd_sf"/>
</dbReference>
<dbReference type="PANTHER" id="PTHR30537">
    <property type="entry name" value="HTH-TYPE TRANSCRIPTIONAL REGULATOR"/>
    <property type="match status" value="1"/>
</dbReference>
<sequence>MSIPLAKIPSIDLLRGFVAVGRRMSITLAAQDLFLTQSAVSRQINGLELALGMKLFERAHRAIHFTPEGERLFLIADTAMQQLQDTIGTLQASMAAHHPVTLTASISFVGLWLLPRLPSFQQQHPQVEVRLSANNNIVDLRQEGLDIAIRYCAEQSMPAGARRLFGETVFPVAHPSLGMTRLDDPSIITRSVLLEFEGDHSPWWSWETWLDMQGWSGVKPKGVIRFNLFDQMIHAAIAGQGIALGRSQFIRPMLNDARLVALPTPHPGPKSNKVFCLLQCDQAPSKETQALIDWIVAEAQLTDELPASE</sequence>
<dbReference type="GO" id="GO:0003700">
    <property type="term" value="F:DNA-binding transcription factor activity"/>
    <property type="evidence" value="ECO:0007669"/>
    <property type="project" value="InterPro"/>
</dbReference>
<dbReference type="Proteomes" id="UP000389128">
    <property type="component" value="Unassembled WGS sequence"/>
</dbReference>
<dbReference type="RefSeq" id="WP_148581553.1">
    <property type="nucleotide sequence ID" value="NZ_JAVEUW010000054.1"/>
</dbReference>
<proteinExistence type="inferred from homology"/>
<dbReference type="InterPro" id="IPR036390">
    <property type="entry name" value="WH_DNA-bd_sf"/>
</dbReference>
<comment type="caution">
    <text evidence="6">The sequence shown here is derived from an EMBL/GenBank/DDBJ whole genome shotgun (WGS) entry which is preliminary data.</text>
</comment>
<feature type="domain" description="HTH lysR-type" evidence="5">
    <location>
        <begin position="9"/>
        <end position="66"/>
    </location>
</feature>
<keyword evidence="4" id="KW-0804">Transcription</keyword>
<dbReference type="InterPro" id="IPR000847">
    <property type="entry name" value="LysR_HTH_N"/>
</dbReference>
<gene>
    <name evidence="6" type="ORF">ETQ85_23885</name>
</gene>
<evidence type="ECO:0000259" key="5">
    <source>
        <dbReference type="PROSITE" id="PS50931"/>
    </source>
</evidence>
<dbReference type="SUPFAM" id="SSF53850">
    <property type="entry name" value="Periplasmic binding protein-like II"/>
    <property type="match status" value="1"/>
</dbReference>
<evidence type="ECO:0000256" key="4">
    <source>
        <dbReference type="ARBA" id="ARBA00023163"/>
    </source>
</evidence>
<protein>
    <submittedName>
        <fullName evidence="6">LysR family transcriptional regulator</fullName>
    </submittedName>
</protein>
<reference evidence="6 7" key="1">
    <citation type="submission" date="2019-01" db="EMBL/GenBank/DDBJ databases">
        <title>Zoogloea oleivorans genome sequencing and assembly.</title>
        <authorList>
            <person name="Tancsics A."/>
            <person name="Farkas M."/>
            <person name="Kriszt B."/>
            <person name="Maroti G."/>
            <person name="Horvath B."/>
        </authorList>
    </citation>
    <scope>NUCLEOTIDE SEQUENCE [LARGE SCALE GENOMIC DNA]</scope>
    <source>
        <strain evidence="6 7">Buc</strain>
    </source>
</reference>
<dbReference type="PRINTS" id="PR00039">
    <property type="entry name" value="HTHLYSR"/>
</dbReference>
<keyword evidence="7" id="KW-1185">Reference proteome</keyword>
<dbReference type="InterPro" id="IPR005119">
    <property type="entry name" value="LysR_subst-bd"/>
</dbReference>
<dbReference type="PROSITE" id="PS50931">
    <property type="entry name" value="HTH_LYSR"/>
    <property type="match status" value="1"/>
</dbReference>
<dbReference type="PANTHER" id="PTHR30537:SF26">
    <property type="entry name" value="GLYCINE CLEAVAGE SYSTEM TRANSCRIPTIONAL ACTIVATOR"/>
    <property type="match status" value="1"/>
</dbReference>
<dbReference type="InterPro" id="IPR058163">
    <property type="entry name" value="LysR-type_TF_proteobact-type"/>
</dbReference>
<keyword evidence="3" id="KW-0238">DNA-binding</keyword>
<dbReference type="GO" id="GO:0043565">
    <property type="term" value="F:sequence-specific DNA binding"/>
    <property type="evidence" value="ECO:0007669"/>
    <property type="project" value="TreeGrafter"/>
</dbReference>
<evidence type="ECO:0000313" key="7">
    <source>
        <dbReference type="Proteomes" id="UP000389128"/>
    </source>
</evidence>
<evidence type="ECO:0000256" key="3">
    <source>
        <dbReference type="ARBA" id="ARBA00023125"/>
    </source>
</evidence>
<organism evidence="6 7">
    <name type="scientific">Zoogloea oleivorans</name>
    <dbReference type="NCBI Taxonomy" id="1552750"/>
    <lineage>
        <taxon>Bacteria</taxon>
        <taxon>Pseudomonadati</taxon>
        <taxon>Pseudomonadota</taxon>
        <taxon>Betaproteobacteria</taxon>
        <taxon>Rhodocyclales</taxon>
        <taxon>Zoogloeaceae</taxon>
        <taxon>Zoogloea</taxon>
    </lineage>
</organism>
<dbReference type="Pfam" id="PF03466">
    <property type="entry name" value="LysR_substrate"/>
    <property type="match status" value="1"/>
</dbReference>
<evidence type="ECO:0000256" key="2">
    <source>
        <dbReference type="ARBA" id="ARBA00023015"/>
    </source>
</evidence>
<dbReference type="Gene3D" id="1.10.10.10">
    <property type="entry name" value="Winged helix-like DNA-binding domain superfamily/Winged helix DNA-binding domain"/>
    <property type="match status" value="1"/>
</dbReference>
<keyword evidence="2" id="KW-0805">Transcription regulation</keyword>
<name>A0A6C2CCU4_9RHOO</name>